<keyword evidence="4" id="KW-0560">Oxidoreductase</keyword>
<dbReference type="InterPro" id="IPR050493">
    <property type="entry name" value="FAD-dep_Monooxygenase_BioMet"/>
</dbReference>
<keyword evidence="3" id="KW-0274">FAD</keyword>
<dbReference type="Gene3D" id="3.50.50.60">
    <property type="entry name" value="FAD/NAD(P)-binding domain"/>
    <property type="match status" value="1"/>
</dbReference>
<keyword evidence="5" id="KW-0503">Monooxygenase</keyword>
<evidence type="ECO:0000256" key="1">
    <source>
        <dbReference type="ARBA" id="ARBA00007992"/>
    </source>
</evidence>
<organism evidence="7 8">
    <name type="scientific">Oleoguttula mirabilis</name>
    <dbReference type="NCBI Taxonomy" id="1507867"/>
    <lineage>
        <taxon>Eukaryota</taxon>
        <taxon>Fungi</taxon>
        <taxon>Dikarya</taxon>
        <taxon>Ascomycota</taxon>
        <taxon>Pezizomycotina</taxon>
        <taxon>Dothideomycetes</taxon>
        <taxon>Dothideomycetidae</taxon>
        <taxon>Mycosphaerellales</taxon>
        <taxon>Teratosphaeriaceae</taxon>
        <taxon>Oleoguttula</taxon>
    </lineage>
</organism>
<sequence length="184" mass="20271">MKRLALCSNCNVAVTGILLGCMISRINAKAGGVELEDGKVFQDDVIFGADGNRSVSRREYKPEAQLTDPDTRDFFRVEGYAGEFKGADKRIVSFPRRHNIMIDTAAFVNDEGLHRSGPVWELYDTDEMPEWTRGKLVLVGDAAHPLLPFLGPGSSMTMEDAANTGALFPADTPAYDVPDRLKLY</sequence>
<dbReference type="InterPro" id="IPR002938">
    <property type="entry name" value="FAD-bd"/>
</dbReference>
<dbReference type="PROSITE" id="PS51257">
    <property type="entry name" value="PROKAR_LIPOPROTEIN"/>
    <property type="match status" value="1"/>
</dbReference>
<dbReference type="AlphaFoldDB" id="A0AAV9JBU5"/>
<dbReference type="PANTHER" id="PTHR13789:SF309">
    <property type="entry name" value="PUTATIVE (AFU_ORTHOLOGUE AFUA_6G14510)-RELATED"/>
    <property type="match status" value="1"/>
</dbReference>
<dbReference type="InterPro" id="IPR036188">
    <property type="entry name" value="FAD/NAD-bd_sf"/>
</dbReference>
<feature type="domain" description="FAD-binding" evidence="6">
    <location>
        <begin position="130"/>
        <end position="165"/>
    </location>
</feature>
<proteinExistence type="inferred from homology"/>
<dbReference type="SUPFAM" id="SSF51905">
    <property type="entry name" value="FAD/NAD(P)-binding domain"/>
    <property type="match status" value="1"/>
</dbReference>
<name>A0AAV9JBU5_9PEZI</name>
<keyword evidence="8" id="KW-1185">Reference proteome</keyword>
<keyword evidence="2" id="KW-0285">Flavoprotein</keyword>
<dbReference type="GO" id="GO:0004497">
    <property type="term" value="F:monooxygenase activity"/>
    <property type="evidence" value="ECO:0007669"/>
    <property type="project" value="UniProtKB-KW"/>
</dbReference>
<evidence type="ECO:0000256" key="4">
    <source>
        <dbReference type="ARBA" id="ARBA00023002"/>
    </source>
</evidence>
<comment type="similarity">
    <text evidence="1">Belongs to the paxM FAD-dependent monooxygenase family.</text>
</comment>
<evidence type="ECO:0000256" key="5">
    <source>
        <dbReference type="ARBA" id="ARBA00023033"/>
    </source>
</evidence>
<evidence type="ECO:0000256" key="2">
    <source>
        <dbReference type="ARBA" id="ARBA00022630"/>
    </source>
</evidence>
<dbReference type="GO" id="GO:0071949">
    <property type="term" value="F:FAD binding"/>
    <property type="evidence" value="ECO:0007669"/>
    <property type="project" value="InterPro"/>
</dbReference>
<evidence type="ECO:0000259" key="6">
    <source>
        <dbReference type="Pfam" id="PF01494"/>
    </source>
</evidence>
<dbReference type="Pfam" id="PF01494">
    <property type="entry name" value="FAD_binding_3"/>
    <property type="match status" value="1"/>
</dbReference>
<accession>A0AAV9JBU5</accession>
<gene>
    <name evidence="7" type="ORF">LTR36_006837</name>
</gene>
<reference evidence="7 8" key="1">
    <citation type="submission" date="2021-11" db="EMBL/GenBank/DDBJ databases">
        <title>Black yeast isolated from Biological Soil Crust.</title>
        <authorList>
            <person name="Kurbessoian T."/>
        </authorList>
    </citation>
    <scope>NUCLEOTIDE SEQUENCE [LARGE SCALE GENOMIC DNA]</scope>
    <source>
        <strain evidence="7 8">CCFEE 5522</strain>
    </source>
</reference>
<dbReference type="Proteomes" id="UP001324427">
    <property type="component" value="Unassembled WGS sequence"/>
</dbReference>
<evidence type="ECO:0000313" key="8">
    <source>
        <dbReference type="Proteomes" id="UP001324427"/>
    </source>
</evidence>
<dbReference type="PANTHER" id="PTHR13789">
    <property type="entry name" value="MONOOXYGENASE"/>
    <property type="match status" value="1"/>
</dbReference>
<comment type="caution">
    <text evidence="7">The sequence shown here is derived from an EMBL/GenBank/DDBJ whole genome shotgun (WGS) entry which is preliminary data.</text>
</comment>
<protein>
    <recommendedName>
        <fullName evidence="6">FAD-binding domain-containing protein</fullName>
    </recommendedName>
</protein>
<evidence type="ECO:0000256" key="3">
    <source>
        <dbReference type="ARBA" id="ARBA00022827"/>
    </source>
</evidence>
<dbReference type="EMBL" id="JAVFHQ010000042">
    <property type="protein sequence ID" value="KAK4542380.1"/>
    <property type="molecule type" value="Genomic_DNA"/>
</dbReference>
<evidence type="ECO:0000313" key="7">
    <source>
        <dbReference type="EMBL" id="KAK4542380.1"/>
    </source>
</evidence>